<comment type="function">
    <text evidence="7">Part of the MsrPQ system that repairs oxidized periplasmic proteins containing methionine sulfoxide residues (Met-O), using respiratory chain electrons. Thus protects these proteins from oxidative-stress damage caused by reactive species of oxygen and chlorine generated by the host defense mechanisms. MsrPQ is essential for the maintenance of envelope integrity under bleach stress, rescuing a wide series of structurally unrelated periplasmic proteins from methionine oxidation. MsrQ provides electrons for reduction to the reductase catalytic subunit MsrP, using the quinone pool of the respiratory chain.</text>
</comment>
<evidence type="ECO:0000256" key="1">
    <source>
        <dbReference type="ARBA" id="ARBA00004141"/>
    </source>
</evidence>
<feature type="compositionally biased region" description="Polar residues" evidence="8">
    <location>
        <begin position="207"/>
        <end position="218"/>
    </location>
</feature>
<dbReference type="HAMAP" id="MF_01207">
    <property type="entry name" value="MsrQ"/>
    <property type="match status" value="1"/>
</dbReference>
<reference evidence="10 11" key="1">
    <citation type="submission" date="2021-03" db="EMBL/GenBank/DDBJ databases">
        <title>Tianweitania aestuarii sp. nov., isolated from a tidal flat.</title>
        <authorList>
            <person name="Park S."/>
            <person name="Yoon J.-H."/>
        </authorList>
    </citation>
    <scope>NUCLEOTIDE SEQUENCE [LARGE SCALE GENOMIC DNA]</scope>
    <source>
        <strain evidence="10 11">BSSL-BM11</strain>
    </source>
</reference>
<dbReference type="InterPro" id="IPR013130">
    <property type="entry name" value="Fe3_Rdtase_TM_dom"/>
</dbReference>
<keyword evidence="7" id="KW-1003">Cell membrane</keyword>
<evidence type="ECO:0000256" key="4">
    <source>
        <dbReference type="ARBA" id="ARBA00022989"/>
    </source>
</evidence>
<dbReference type="PANTHER" id="PTHR36964">
    <property type="entry name" value="PROTEIN-METHIONINE-SULFOXIDE REDUCTASE HEME-BINDING SUBUNIT MSRQ"/>
    <property type="match status" value="1"/>
</dbReference>
<evidence type="ECO:0000256" key="6">
    <source>
        <dbReference type="ARBA" id="ARBA00023136"/>
    </source>
</evidence>
<feature type="transmembrane region" description="Helical" evidence="7">
    <location>
        <begin position="116"/>
        <end position="137"/>
    </location>
</feature>
<comment type="subcellular location">
    <subcellularLocation>
        <location evidence="7">Cell membrane</location>
        <topology evidence="7">Multi-pass membrane protein</topology>
    </subcellularLocation>
    <subcellularLocation>
        <location evidence="1">Membrane</location>
        <topology evidence="1">Multi-pass membrane protein</topology>
    </subcellularLocation>
</comment>
<keyword evidence="6 7" id="KW-0472">Membrane</keyword>
<dbReference type="Pfam" id="PF01794">
    <property type="entry name" value="Ferric_reduct"/>
    <property type="match status" value="1"/>
</dbReference>
<evidence type="ECO:0000313" key="10">
    <source>
        <dbReference type="EMBL" id="MBS9720880.1"/>
    </source>
</evidence>
<feature type="transmembrane region" description="Helical" evidence="7">
    <location>
        <begin position="149"/>
        <end position="169"/>
    </location>
</feature>
<keyword evidence="2 7" id="KW-0813">Transport</keyword>
<comment type="cofactor">
    <cofactor evidence="7">
        <name>FMN</name>
        <dbReference type="ChEBI" id="CHEBI:58210"/>
    </cofactor>
    <text evidence="7">Binds 1 FMN per subunit.</text>
</comment>
<keyword evidence="3 7" id="KW-0812">Transmembrane</keyword>
<proteinExistence type="inferred from homology"/>
<evidence type="ECO:0000256" key="3">
    <source>
        <dbReference type="ARBA" id="ARBA00022692"/>
    </source>
</evidence>
<dbReference type="PANTHER" id="PTHR36964:SF1">
    <property type="entry name" value="PROTEIN-METHIONINE-SULFOXIDE REDUCTASE HEME-BINDING SUBUNIT MSRQ"/>
    <property type="match status" value="1"/>
</dbReference>
<keyword evidence="4 7" id="KW-1133">Transmembrane helix</keyword>
<evidence type="ECO:0000256" key="8">
    <source>
        <dbReference type="SAM" id="MobiDB-lite"/>
    </source>
</evidence>
<gene>
    <name evidence="7 10" type="primary">msrQ</name>
    <name evidence="10" type="ORF">JYU29_09300</name>
</gene>
<feature type="transmembrane region" description="Helical" evidence="7">
    <location>
        <begin position="175"/>
        <end position="192"/>
    </location>
</feature>
<evidence type="ECO:0000313" key="11">
    <source>
        <dbReference type="Proteomes" id="UP001297272"/>
    </source>
</evidence>
<keyword evidence="7" id="KW-0288">FMN</keyword>
<name>A0ABS5RUY8_9HYPH</name>
<sequence>MARLDAWLKRVPNWAVWLAGFIPLAWLIWLVVTNDLGVDPVKEIEHRLGKIALWFLVGGLVITPLRSFVGLNLIRYRRAIGLLAFIYVVLHLMAWAVFDMGLLMSQAINDLFRRPYLIFGISAFILLIPLAITSNKASIRKLGANWRRLHWLVYPAVLLGVVHYLWQMKVIRTEGWIWLVVALLLLATRIKWPGSSARSAPKKGPSKRQQAINAANKT</sequence>
<feature type="domain" description="Ferric oxidoreductase" evidence="9">
    <location>
        <begin position="62"/>
        <end position="161"/>
    </location>
</feature>
<dbReference type="InterPro" id="IPR022837">
    <property type="entry name" value="MsrQ-like"/>
</dbReference>
<feature type="transmembrane region" description="Helical" evidence="7">
    <location>
        <begin position="81"/>
        <end position="104"/>
    </location>
</feature>
<comment type="similarity">
    <text evidence="7">Belongs to the MsrQ family.</text>
</comment>
<dbReference type="EMBL" id="JAFMNX010000002">
    <property type="protein sequence ID" value="MBS9720880.1"/>
    <property type="molecule type" value="Genomic_DNA"/>
</dbReference>
<feature type="transmembrane region" description="Helical" evidence="7">
    <location>
        <begin position="12"/>
        <end position="31"/>
    </location>
</feature>
<evidence type="ECO:0000256" key="7">
    <source>
        <dbReference type="HAMAP-Rule" id="MF_01207"/>
    </source>
</evidence>
<accession>A0ABS5RUY8</accession>
<dbReference type="RefSeq" id="WP_213984530.1">
    <property type="nucleotide sequence ID" value="NZ_JAFMNX010000002.1"/>
</dbReference>
<keyword evidence="7" id="KW-0349">Heme</keyword>
<comment type="caution">
    <text evidence="10">The sequence shown here is derived from an EMBL/GenBank/DDBJ whole genome shotgun (WGS) entry which is preliminary data.</text>
</comment>
<keyword evidence="5 7" id="KW-0408">Iron</keyword>
<feature type="region of interest" description="Disordered" evidence="8">
    <location>
        <begin position="194"/>
        <end position="218"/>
    </location>
</feature>
<keyword evidence="11" id="KW-1185">Reference proteome</keyword>
<keyword evidence="7" id="KW-0285">Flavoprotein</keyword>
<evidence type="ECO:0000256" key="5">
    <source>
        <dbReference type="ARBA" id="ARBA00023004"/>
    </source>
</evidence>
<keyword evidence="7" id="KW-0479">Metal-binding</keyword>
<evidence type="ECO:0000256" key="2">
    <source>
        <dbReference type="ARBA" id="ARBA00022448"/>
    </source>
</evidence>
<feature type="transmembrane region" description="Helical" evidence="7">
    <location>
        <begin position="51"/>
        <end position="69"/>
    </location>
</feature>
<keyword evidence="7" id="KW-0249">Electron transport</keyword>
<organism evidence="10 11">
    <name type="scientific">Tianweitania aestuarii</name>
    <dbReference type="NCBI Taxonomy" id="2814886"/>
    <lineage>
        <taxon>Bacteria</taxon>
        <taxon>Pseudomonadati</taxon>
        <taxon>Pseudomonadota</taxon>
        <taxon>Alphaproteobacteria</taxon>
        <taxon>Hyphomicrobiales</taxon>
        <taxon>Phyllobacteriaceae</taxon>
        <taxon>Tianweitania</taxon>
    </lineage>
</organism>
<comment type="subunit">
    <text evidence="7">Heterodimer of a catalytic subunit (MsrP) and a heme-binding subunit (MsrQ).</text>
</comment>
<comment type="cofactor">
    <cofactor evidence="7">
        <name>heme b</name>
        <dbReference type="ChEBI" id="CHEBI:60344"/>
    </cofactor>
    <text evidence="7">Binds 1 heme b (iron(II)-protoporphyrin IX) group per subunit.</text>
</comment>
<protein>
    <recommendedName>
        <fullName evidence="7">Protein-methionine-sulfoxide reductase heme-binding subunit MsrQ</fullName>
    </recommendedName>
    <alternativeName>
        <fullName evidence="7">Flavocytochrome MsrQ</fullName>
    </alternativeName>
</protein>
<dbReference type="Proteomes" id="UP001297272">
    <property type="component" value="Unassembled WGS sequence"/>
</dbReference>
<dbReference type="NCBIfam" id="NF003833">
    <property type="entry name" value="PRK05419.1-5"/>
    <property type="match status" value="1"/>
</dbReference>
<evidence type="ECO:0000259" key="9">
    <source>
        <dbReference type="Pfam" id="PF01794"/>
    </source>
</evidence>